<feature type="region of interest" description="Disordered" evidence="1">
    <location>
        <begin position="390"/>
        <end position="444"/>
    </location>
</feature>
<keyword evidence="4" id="KW-1185">Reference proteome</keyword>
<name>A0ABQ6MV78_9STRA</name>
<evidence type="ECO:0000259" key="2">
    <source>
        <dbReference type="Pfam" id="PF01467"/>
    </source>
</evidence>
<sequence length="756" mass="82095">MDESNEAQKRELESLRRQVAELETKLAGSSEADQSSSAAPLSIPRAGALSPSSTSDDETPRLLAPKKAAARLPTQARGSPSPPGVLRPSTFSNRSSPATPLTGAGAATPSPPTIPSPAEEQLAAAAASAATLPPSSSSSLPGSVQTSNKSNASTYASSSAPAPSYELGAVDNSFVSEKGYVVNPTPGTTLTVSSSTGALMEAGRVIPKGHRKAGGGGGEKDEEQRGASGFDEVVPLSALPAKARADSLLSMESEASWEEESSVANSVADSDSNSNSRSDLKTPAGVKRLKQPGILEVDLTTSDIFSPNNISQGACLEKFGYAPGEIVNKLCHEHVINEQEDRVIRFLLARDDRELLRNLIYIENNGITKRSIGQFRKHLDRHLHAIMNSPQARARAESNGGSFFGGEEGEDGENKPPERPNTALPEKEVGVTGAGGAGESEGGGVEVKKPFQVIQHKVLAKVALRLRELGPTCTRQKVILVGSGLYNPLHRLHLRMFYLARQFLEGHSHFEVLGGIVSPSHPTEVRQKFRQKPKEIIPPKHRLAMARAAVGDSAWLTVDPWEITRRRVLDYLSVLDHVREIIADAFPEENIKLIMLTDGNELPKLSTKSLVDRNARCLCICRPMQVDILLKQLTTEWKNVAYVLEDTAILANDLERINSSSVRKDAIDGKDVSKSVGKKVANYMRRNHIALKMGGQERWNKDDKTFDFEGEDETDRPYAVMPEKELTGMKIAKREEQEMAAQFNFVKHKEEFSLLF</sequence>
<feature type="compositionally biased region" description="Low complexity" evidence="1">
    <location>
        <begin position="262"/>
        <end position="277"/>
    </location>
</feature>
<dbReference type="Pfam" id="PF01467">
    <property type="entry name" value="CTP_transf_like"/>
    <property type="match status" value="1"/>
</dbReference>
<protein>
    <recommendedName>
        <fullName evidence="2">Cytidyltransferase-like domain-containing protein</fullName>
    </recommendedName>
</protein>
<proteinExistence type="predicted"/>
<dbReference type="SUPFAM" id="SSF52374">
    <property type="entry name" value="Nucleotidylyl transferase"/>
    <property type="match status" value="1"/>
</dbReference>
<dbReference type="PANTHER" id="PTHR12039:SF0">
    <property type="entry name" value="NICOTINAMIDE-NUCLEOTIDE ADENYLYLTRANSFERASE"/>
    <property type="match status" value="1"/>
</dbReference>
<feature type="compositionally biased region" description="Gly residues" evidence="1">
    <location>
        <begin position="432"/>
        <end position="444"/>
    </location>
</feature>
<dbReference type="Gene3D" id="3.40.50.620">
    <property type="entry name" value="HUPs"/>
    <property type="match status" value="1"/>
</dbReference>
<feature type="region of interest" description="Disordered" evidence="1">
    <location>
        <begin position="23"/>
        <end position="163"/>
    </location>
</feature>
<dbReference type="InterPro" id="IPR051182">
    <property type="entry name" value="Euk_NMN_adenylyltrnsfrase"/>
</dbReference>
<evidence type="ECO:0000313" key="3">
    <source>
        <dbReference type="EMBL" id="GMI33454.1"/>
    </source>
</evidence>
<evidence type="ECO:0000313" key="4">
    <source>
        <dbReference type="Proteomes" id="UP001165060"/>
    </source>
</evidence>
<dbReference type="InterPro" id="IPR004821">
    <property type="entry name" value="Cyt_trans-like"/>
</dbReference>
<accession>A0ABQ6MV78</accession>
<organism evidence="3 4">
    <name type="scientific">Tetraparma gracilis</name>
    <dbReference type="NCBI Taxonomy" id="2962635"/>
    <lineage>
        <taxon>Eukaryota</taxon>
        <taxon>Sar</taxon>
        <taxon>Stramenopiles</taxon>
        <taxon>Ochrophyta</taxon>
        <taxon>Bolidophyceae</taxon>
        <taxon>Parmales</taxon>
        <taxon>Triparmaceae</taxon>
        <taxon>Tetraparma</taxon>
    </lineage>
</organism>
<feature type="compositionally biased region" description="Low complexity" evidence="1">
    <location>
        <begin position="96"/>
        <end position="108"/>
    </location>
</feature>
<dbReference type="PANTHER" id="PTHR12039">
    <property type="entry name" value="NICOTINAMIDE MONONUCLEOTIDE ADENYLYLTRANSFERASE"/>
    <property type="match status" value="1"/>
</dbReference>
<evidence type="ECO:0000256" key="1">
    <source>
        <dbReference type="SAM" id="MobiDB-lite"/>
    </source>
</evidence>
<feature type="compositionally biased region" description="Low complexity" evidence="1">
    <location>
        <begin position="61"/>
        <end position="73"/>
    </location>
</feature>
<reference evidence="3 4" key="1">
    <citation type="journal article" date="2023" name="Commun. Biol.">
        <title>Genome analysis of Parmales, the sister group of diatoms, reveals the evolutionary specialization of diatoms from phago-mixotrophs to photoautotrophs.</title>
        <authorList>
            <person name="Ban H."/>
            <person name="Sato S."/>
            <person name="Yoshikawa S."/>
            <person name="Yamada K."/>
            <person name="Nakamura Y."/>
            <person name="Ichinomiya M."/>
            <person name="Sato N."/>
            <person name="Blanc-Mathieu R."/>
            <person name="Endo H."/>
            <person name="Kuwata A."/>
            <person name="Ogata H."/>
        </authorList>
    </citation>
    <scope>NUCLEOTIDE SEQUENCE [LARGE SCALE GENOMIC DNA]</scope>
</reference>
<feature type="region of interest" description="Disordered" evidence="1">
    <location>
        <begin position="260"/>
        <end position="285"/>
    </location>
</feature>
<dbReference type="EMBL" id="BRYB01003249">
    <property type="protein sequence ID" value="GMI33454.1"/>
    <property type="molecule type" value="Genomic_DNA"/>
</dbReference>
<gene>
    <name evidence="3" type="ORF">TeGR_g6967</name>
</gene>
<feature type="domain" description="Cytidyltransferase-like" evidence="2">
    <location>
        <begin position="484"/>
        <end position="589"/>
    </location>
</feature>
<comment type="caution">
    <text evidence="3">The sequence shown here is derived from an EMBL/GenBank/DDBJ whole genome shotgun (WGS) entry which is preliminary data.</text>
</comment>
<feature type="compositionally biased region" description="Low complexity" evidence="1">
    <location>
        <begin position="116"/>
        <end position="163"/>
    </location>
</feature>
<dbReference type="Proteomes" id="UP001165060">
    <property type="component" value="Unassembled WGS sequence"/>
</dbReference>
<feature type="region of interest" description="Disordered" evidence="1">
    <location>
        <begin position="201"/>
        <end position="233"/>
    </location>
</feature>
<dbReference type="InterPro" id="IPR014729">
    <property type="entry name" value="Rossmann-like_a/b/a_fold"/>
</dbReference>